<dbReference type="Proteomes" id="UP001152795">
    <property type="component" value="Unassembled WGS sequence"/>
</dbReference>
<comment type="caution">
    <text evidence="1">The sequence shown here is derived from an EMBL/GenBank/DDBJ whole genome shotgun (WGS) entry which is preliminary data.</text>
</comment>
<dbReference type="OrthoDB" id="414730at2759"/>
<gene>
    <name evidence="1" type="ORF">PACLA_8A037796</name>
</gene>
<feature type="non-terminal residue" evidence="1">
    <location>
        <position position="68"/>
    </location>
</feature>
<keyword evidence="2" id="KW-1185">Reference proteome</keyword>
<reference evidence="1" key="1">
    <citation type="submission" date="2020-04" db="EMBL/GenBank/DDBJ databases">
        <authorList>
            <person name="Alioto T."/>
            <person name="Alioto T."/>
            <person name="Gomez Garrido J."/>
        </authorList>
    </citation>
    <scope>NUCLEOTIDE SEQUENCE</scope>
    <source>
        <strain evidence="1">A484AB</strain>
    </source>
</reference>
<evidence type="ECO:0000313" key="1">
    <source>
        <dbReference type="EMBL" id="CAB4027375.1"/>
    </source>
</evidence>
<protein>
    <submittedName>
        <fullName evidence="1">Uncharacterized protein</fullName>
    </submittedName>
</protein>
<proteinExistence type="predicted"/>
<dbReference type="AlphaFoldDB" id="A0A7D9L7F1"/>
<name>A0A7D9L7F1_PARCT</name>
<dbReference type="EMBL" id="CACRXK020014763">
    <property type="protein sequence ID" value="CAB4027375.1"/>
    <property type="molecule type" value="Genomic_DNA"/>
</dbReference>
<organism evidence="1 2">
    <name type="scientific">Paramuricea clavata</name>
    <name type="common">Red gorgonian</name>
    <name type="synonym">Violescent sea-whip</name>
    <dbReference type="NCBI Taxonomy" id="317549"/>
    <lineage>
        <taxon>Eukaryota</taxon>
        <taxon>Metazoa</taxon>
        <taxon>Cnidaria</taxon>
        <taxon>Anthozoa</taxon>
        <taxon>Octocorallia</taxon>
        <taxon>Malacalcyonacea</taxon>
        <taxon>Plexauridae</taxon>
        <taxon>Paramuricea</taxon>
    </lineage>
</organism>
<sequence length="68" mass="8107">MVYLQKWRNRTVHIIKKSKEDYYKNLLTDNVHNPRQLWKILKDILPTNDTVSQITLSINGKEISDPIE</sequence>
<evidence type="ECO:0000313" key="2">
    <source>
        <dbReference type="Proteomes" id="UP001152795"/>
    </source>
</evidence>
<accession>A0A7D9L7F1</accession>